<dbReference type="AlphaFoldDB" id="B4JGN7"/>
<dbReference type="InParanoid" id="B4JGN7"/>
<evidence type="ECO:0000313" key="2">
    <source>
        <dbReference type="Proteomes" id="UP000001070"/>
    </source>
</evidence>
<name>B4JGN7_DROGR</name>
<evidence type="ECO:0000313" key="1">
    <source>
        <dbReference type="EMBL" id="EDV92641.1"/>
    </source>
</evidence>
<accession>B4JGN7</accession>
<dbReference type="HOGENOM" id="CLU_2981225_0_0_1"/>
<dbReference type="Proteomes" id="UP000001070">
    <property type="component" value="Unassembled WGS sequence"/>
</dbReference>
<reference evidence="1 2" key="1">
    <citation type="journal article" date="2007" name="Nature">
        <title>Evolution of genes and genomes on the Drosophila phylogeny.</title>
        <authorList>
            <consortium name="Drosophila 12 Genomes Consortium"/>
            <person name="Clark A.G."/>
            <person name="Eisen M.B."/>
            <person name="Smith D.R."/>
            <person name="Bergman C.M."/>
            <person name="Oliver B."/>
            <person name="Markow T.A."/>
            <person name="Kaufman T.C."/>
            <person name="Kellis M."/>
            <person name="Gelbart W."/>
            <person name="Iyer V.N."/>
            <person name="Pollard D.A."/>
            <person name="Sackton T.B."/>
            <person name="Larracuente A.M."/>
            <person name="Singh N.D."/>
            <person name="Abad J.P."/>
            <person name="Abt D.N."/>
            <person name="Adryan B."/>
            <person name="Aguade M."/>
            <person name="Akashi H."/>
            <person name="Anderson W.W."/>
            <person name="Aquadro C.F."/>
            <person name="Ardell D.H."/>
            <person name="Arguello R."/>
            <person name="Artieri C.G."/>
            <person name="Barbash D.A."/>
            <person name="Barker D."/>
            <person name="Barsanti P."/>
            <person name="Batterham P."/>
            <person name="Batzoglou S."/>
            <person name="Begun D."/>
            <person name="Bhutkar A."/>
            <person name="Blanco E."/>
            <person name="Bosak S.A."/>
            <person name="Bradley R.K."/>
            <person name="Brand A.D."/>
            <person name="Brent M.R."/>
            <person name="Brooks A.N."/>
            <person name="Brown R.H."/>
            <person name="Butlin R.K."/>
            <person name="Caggese C."/>
            <person name="Calvi B.R."/>
            <person name="Bernardo de Carvalho A."/>
            <person name="Caspi A."/>
            <person name="Castrezana S."/>
            <person name="Celniker S.E."/>
            <person name="Chang J.L."/>
            <person name="Chapple C."/>
            <person name="Chatterji S."/>
            <person name="Chinwalla A."/>
            <person name="Civetta A."/>
            <person name="Clifton S.W."/>
            <person name="Comeron J.M."/>
            <person name="Costello J.C."/>
            <person name="Coyne J.A."/>
            <person name="Daub J."/>
            <person name="David R.G."/>
            <person name="Delcher A.L."/>
            <person name="Delehaunty K."/>
            <person name="Do C.B."/>
            <person name="Ebling H."/>
            <person name="Edwards K."/>
            <person name="Eickbush T."/>
            <person name="Evans J.D."/>
            <person name="Filipski A."/>
            <person name="Findeiss S."/>
            <person name="Freyhult E."/>
            <person name="Fulton L."/>
            <person name="Fulton R."/>
            <person name="Garcia A.C."/>
            <person name="Gardiner A."/>
            <person name="Garfield D.A."/>
            <person name="Garvin B.E."/>
            <person name="Gibson G."/>
            <person name="Gilbert D."/>
            <person name="Gnerre S."/>
            <person name="Godfrey J."/>
            <person name="Good R."/>
            <person name="Gotea V."/>
            <person name="Gravely B."/>
            <person name="Greenberg A.J."/>
            <person name="Griffiths-Jones S."/>
            <person name="Gross S."/>
            <person name="Guigo R."/>
            <person name="Gustafson E.A."/>
            <person name="Haerty W."/>
            <person name="Hahn M.W."/>
            <person name="Halligan D.L."/>
            <person name="Halpern A.L."/>
            <person name="Halter G.M."/>
            <person name="Han M.V."/>
            <person name="Heger A."/>
            <person name="Hillier L."/>
            <person name="Hinrichs A.S."/>
            <person name="Holmes I."/>
            <person name="Hoskins R.A."/>
            <person name="Hubisz M.J."/>
            <person name="Hultmark D."/>
            <person name="Huntley M.A."/>
            <person name="Jaffe D.B."/>
            <person name="Jagadeeshan S."/>
            <person name="Jeck W.R."/>
            <person name="Johnson J."/>
            <person name="Jones C.D."/>
            <person name="Jordan W.C."/>
            <person name="Karpen G.H."/>
            <person name="Kataoka E."/>
            <person name="Keightley P.D."/>
            <person name="Kheradpour P."/>
            <person name="Kirkness E.F."/>
            <person name="Koerich L.B."/>
            <person name="Kristiansen K."/>
            <person name="Kudrna D."/>
            <person name="Kulathinal R.J."/>
            <person name="Kumar S."/>
            <person name="Kwok R."/>
            <person name="Lander E."/>
            <person name="Langley C.H."/>
            <person name="Lapoint R."/>
            <person name="Lazzaro B.P."/>
            <person name="Lee S.J."/>
            <person name="Levesque L."/>
            <person name="Li R."/>
            <person name="Lin C.F."/>
            <person name="Lin M.F."/>
            <person name="Lindblad-Toh K."/>
            <person name="Llopart A."/>
            <person name="Long M."/>
            <person name="Low L."/>
            <person name="Lozovsky E."/>
            <person name="Lu J."/>
            <person name="Luo M."/>
            <person name="Machado C.A."/>
            <person name="Makalowski W."/>
            <person name="Marzo M."/>
            <person name="Matsuda M."/>
            <person name="Matzkin L."/>
            <person name="McAllister B."/>
            <person name="McBride C.S."/>
            <person name="McKernan B."/>
            <person name="McKernan K."/>
            <person name="Mendez-Lago M."/>
            <person name="Minx P."/>
            <person name="Mollenhauer M.U."/>
            <person name="Montooth K."/>
            <person name="Mount S.M."/>
            <person name="Mu X."/>
            <person name="Myers E."/>
            <person name="Negre B."/>
            <person name="Newfeld S."/>
            <person name="Nielsen R."/>
            <person name="Noor M.A."/>
            <person name="O'Grady P."/>
            <person name="Pachter L."/>
            <person name="Papaceit M."/>
            <person name="Parisi M.J."/>
            <person name="Parisi M."/>
            <person name="Parts L."/>
            <person name="Pedersen J.S."/>
            <person name="Pesole G."/>
            <person name="Phillippy A.M."/>
            <person name="Ponting C.P."/>
            <person name="Pop M."/>
            <person name="Porcelli D."/>
            <person name="Powell J.R."/>
            <person name="Prohaska S."/>
            <person name="Pruitt K."/>
            <person name="Puig M."/>
            <person name="Quesneville H."/>
            <person name="Ram K.R."/>
            <person name="Rand D."/>
            <person name="Rasmussen M.D."/>
            <person name="Reed L.K."/>
            <person name="Reenan R."/>
            <person name="Reily A."/>
            <person name="Remington K.A."/>
            <person name="Rieger T.T."/>
            <person name="Ritchie M.G."/>
            <person name="Robin C."/>
            <person name="Rogers Y.H."/>
            <person name="Rohde C."/>
            <person name="Rozas J."/>
            <person name="Rubenfield M.J."/>
            <person name="Ruiz A."/>
            <person name="Russo S."/>
            <person name="Salzberg S.L."/>
            <person name="Sanchez-Gracia A."/>
            <person name="Saranga D.J."/>
            <person name="Sato H."/>
            <person name="Schaeffer S.W."/>
            <person name="Schatz M.C."/>
            <person name="Schlenke T."/>
            <person name="Schwartz R."/>
            <person name="Segarra C."/>
            <person name="Singh R.S."/>
            <person name="Sirot L."/>
            <person name="Sirota M."/>
            <person name="Sisneros N.B."/>
            <person name="Smith C.D."/>
            <person name="Smith T.F."/>
            <person name="Spieth J."/>
            <person name="Stage D.E."/>
            <person name="Stark A."/>
            <person name="Stephan W."/>
            <person name="Strausberg R.L."/>
            <person name="Strempel S."/>
            <person name="Sturgill D."/>
            <person name="Sutton G."/>
            <person name="Sutton G.G."/>
            <person name="Tao W."/>
            <person name="Teichmann S."/>
            <person name="Tobari Y.N."/>
            <person name="Tomimura Y."/>
            <person name="Tsolas J.M."/>
            <person name="Valente V.L."/>
            <person name="Venter E."/>
            <person name="Venter J.C."/>
            <person name="Vicario S."/>
            <person name="Vieira F.G."/>
            <person name="Vilella A.J."/>
            <person name="Villasante A."/>
            <person name="Walenz B."/>
            <person name="Wang J."/>
            <person name="Wasserman M."/>
            <person name="Watts T."/>
            <person name="Wilson D."/>
            <person name="Wilson R.K."/>
            <person name="Wing R.A."/>
            <person name="Wolfner M.F."/>
            <person name="Wong A."/>
            <person name="Wong G.K."/>
            <person name="Wu C.I."/>
            <person name="Wu G."/>
            <person name="Yamamoto D."/>
            <person name="Yang H.P."/>
            <person name="Yang S.P."/>
            <person name="Yorke J.A."/>
            <person name="Yoshida K."/>
            <person name="Zdobnov E."/>
            <person name="Zhang P."/>
            <person name="Zhang Y."/>
            <person name="Zimin A.V."/>
            <person name="Baldwin J."/>
            <person name="Abdouelleil A."/>
            <person name="Abdulkadir J."/>
            <person name="Abebe A."/>
            <person name="Abera B."/>
            <person name="Abreu J."/>
            <person name="Acer S.C."/>
            <person name="Aftuck L."/>
            <person name="Alexander A."/>
            <person name="An P."/>
            <person name="Anderson E."/>
            <person name="Anderson S."/>
            <person name="Arachi H."/>
            <person name="Azer M."/>
            <person name="Bachantsang P."/>
            <person name="Barry A."/>
            <person name="Bayul T."/>
            <person name="Berlin A."/>
            <person name="Bessette D."/>
            <person name="Bloom T."/>
            <person name="Blye J."/>
            <person name="Boguslavskiy L."/>
            <person name="Bonnet C."/>
            <person name="Boukhgalter B."/>
            <person name="Bourzgui I."/>
            <person name="Brown A."/>
            <person name="Cahill P."/>
            <person name="Channer S."/>
            <person name="Cheshatsang Y."/>
            <person name="Chuda L."/>
            <person name="Citroen M."/>
            <person name="Collymore A."/>
            <person name="Cooke P."/>
            <person name="Costello M."/>
            <person name="D'Aco K."/>
            <person name="Daza R."/>
            <person name="De Haan G."/>
            <person name="DeGray S."/>
            <person name="DeMaso C."/>
            <person name="Dhargay N."/>
            <person name="Dooley K."/>
            <person name="Dooley E."/>
            <person name="Doricent M."/>
            <person name="Dorje P."/>
            <person name="Dorjee K."/>
            <person name="Dupes A."/>
            <person name="Elong R."/>
            <person name="Falk J."/>
            <person name="Farina A."/>
            <person name="Faro S."/>
            <person name="Ferguson D."/>
            <person name="Fisher S."/>
            <person name="Foley C.D."/>
            <person name="Franke A."/>
            <person name="Friedrich D."/>
            <person name="Gadbois L."/>
            <person name="Gearin G."/>
            <person name="Gearin C.R."/>
            <person name="Giannoukos G."/>
            <person name="Goode T."/>
            <person name="Graham J."/>
            <person name="Grandbois E."/>
            <person name="Grewal S."/>
            <person name="Gyaltsen K."/>
            <person name="Hafez N."/>
            <person name="Hagos B."/>
            <person name="Hall J."/>
            <person name="Henson C."/>
            <person name="Hollinger A."/>
            <person name="Honan T."/>
            <person name="Huard M.D."/>
            <person name="Hughes L."/>
            <person name="Hurhula B."/>
            <person name="Husby M.E."/>
            <person name="Kamat A."/>
            <person name="Kanga B."/>
            <person name="Kashin S."/>
            <person name="Khazanovich D."/>
            <person name="Kisner P."/>
            <person name="Lance K."/>
            <person name="Lara M."/>
            <person name="Lee W."/>
            <person name="Lennon N."/>
            <person name="Letendre F."/>
            <person name="LeVine R."/>
            <person name="Lipovsky A."/>
            <person name="Liu X."/>
            <person name="Liu J."/>
            <person name="Liu S."/>
            <person name="Lokyitsang T."/>
            <person name="Lokyitsang Y."/>
            <person name="Lubonja R."/>
            <person name="Lui A."/>
            <person name="MacDonald P."/>
            <person name="Magnisalis V."/>
            <person name="Maru K."/>
            <person name="Matthews C."/>
            <person name="McCusker W."/>
            <person name="McDonough S."/>
            <person name="Mehta T."/>
            <person name="Meldrim J."/>
            <person name="Meneus L."/>
            <person name="Mihai O."/>
            <person name="Mihalev A."/>
            <person name="Mihova T."/>
            <person name="Mittelman R."/>
            <person name="Mlenga V."/>
            <person name="Montmayeur A."/>
            <person name="Mulrain L."/>
            <person name="Navidi A."/>
            <person name="Naylor J."/>
            <person name="Negash T."/>
            <person name="Nguyen T."/>
            <person name="Nguyen N."/>
            <person name="Nicol R."/>
            <person name="Norbu C."/>
            <person name="Norbu N."/>
            <person name="Novod N."/>
            <person name="O'Neill B."/>
            <person name="Osman S."/>
            <person name="Markiewicz E."/>
            <person name="Oyono O.L."/>
            <person name="Patti C."/>
            <person name="Phunkhang P."/>
            <person name="Pierre F."/>
            <person name="Priest M."/>
            <person name="Raghuraman S."/>
            <person name="Rege F."/>
            <person name="Reyes R."/>
            <person name="Rise C."/>
            <person name="Rogov P."/>
            <person name="Ross K."/>
            <person name="Ryan E."/>
            <person name="Settipalli S."/>
            <person name="Shea T."/>
            <person name="Sherpa N."/>
            <person name="Shi L."/>
            <person name="Shih D."/>
            <person name="Sparrow T."/>
            <person name="Spaulding J."/>
            <person name="Stalker J."/>
            <person name="Stange-Thomann N."/>
            <person name="Stavropoulos S."/>
            <person name="Stone C."/>
            <person name="Strader C."/>
            <person name="Tesfaye S."/>
            <person name="Thomson T."/>
            <person name="Thoulutsang Y."/>
            <person name="Thoulutsang D."/>
            <person name="Topham K."/>
            <person name="Topping I."/>
            <person name="Tsamla T."/>
            <person name="Vassiliev H."/>
            <person name="Vo A."/>
            <person name="Wangchuk T."/>
            <person name="Wangdi T."/>
            <person name="Weiand M."/>
            <person name="Wilkinson J."/>
            <person name="Wilson A."/>
            <person name="Yadav S."/>
            <person name="Young G."/>
            <person name="Yu Q."/>
            <person name="Zembek L."/>
            <person name="Zhong D."/>
            <person name="Zimmer A."/>
            <person name="Zwirko Z."/>
            <person name="Jaffe D.B."/>
            <person name="Alvarez P."/>
            <person name="Brockman W."/>
            <person name="Butler J."/>
            <person name="Chin C."/>
            <person name="Gnerre S."/>
            <person name="Grabherr M."/>
            <person name="Kleber M."/>
            <person name="Mauceli E."/>
            <person name="MacCallum I."/>
        </authorList>
    </citation>
    <scope>NUCLEOTIDE SEQUENCE [LARGE SCALE GENOMIC DNA]</scope>
    <source>
        <strain evidence="2">Tucson 15287-2541.00</strain>
    </source>
</reference>
<organism evidence="2">
    <name type="scientific">Drosophila grimshawi</name>
    <name type="common">Hawaiian fruit fly</name>
    <name type="synonym">Idiomyia grimshawi</name>
    <dbReference type="NCBI Taxonomy" id="7222"/>
    <lineage>
        <taxon>Eukaryota</taxon>
        <taxon>Metazoa</taxon>
        <taxon>Ecdysozoa</taxon>
        <taxon>Arthropoda</taxon>
        <taxon>Hexapoda</taxon>
        <taxon>Insecta</taxon>
        <taxon>Pterygota</taxon>
        <taxon>Neoptera</taxon>
        <taxon>Endopterygota</taxon>
        <taxon>Diptera</taxon>
        <taxon>Brachycera</taxon>
        <taxon>Muscomorpha</taxon>
        <taxon>Ephydroidea</taxon>
        <taxon>Drosophilidae</taxon>
        <taxon>Drosophila</taxon>
        <taxon>Hawaiian Drosophila</taxon>
    </lineage>
</organism>
<proteinExistence type="predicted"/>
<dbReference type="EMBL" id="CH916369">
    <property type="protein sequence ID" value="EDV92641.1"/>
    <property type="molecule type" value="Genomic_DNA"/>
</dbReference>
<gene>
    <name evidence="1" type="primary">Dgri\GH18725</name>
    <name evidence="1" type="ORF">Dgri_GH18725</name>
</gene>
<sequence length="58" mass="6745">MKSSRSLEPFLEASARRLPAEDPVRDYDHDWRFVIASIVPPMLSRLFPIGDWLIVIHP</sequence>
<keyword evidence="2" id="KW-1185">Reference proteome</keyword>
<protein>
    <submittedName>
        <fullName evidence="1">GH18725</fullName>
    </submittedName>
</protein>